<proteinExistence type="predicted"/>
<dbReference type="InterPro" id="IPR001314">
    <property type="entry name" value="Peptidase_S1A"/>
</dbReference>
<dbReference type="GO" id="GO:0004252">
    <property type="term" value="F:serine-type endopeptidase activity"/>
    <property type="evidence" value="ECO:0007669"/>
    <property type="project" value="InterPro"/>
</dbReference>
<evidence type="ECO:0000256" key="2">
    <source>
        <dbReference type="ARBA" id="ARBA00022729"/>
    </source>
</evidence>
<dbReference type="EMBL" id="SRMA01027114">
    <property type="protein sequence ID" value="TRY59601.1"/>
    <property type="molecule type" value="Genomic_DNA"/>
</dbReference>
<keyword evidence="3 7" id="KW-0378">Hydrolase</keyword>
<dbReference type="SUPFAM" id="SSF50494">
    <property type="entry name" value="Trypsin-like serine proteases"/>
    <property type="match status" value="2"/>
</dbReference>
<dbReference type="PROSITE" id="PS50240">
    <property type="entry name" value="TRYPSIN_DOM"/>
    <property type="match status" value="2"/>
</dbReference>
<dbReference type="PRINTS" id="PR00722">
    <property type="entry name" value="CHYMOTRYPSIN"/>
</dbReference>
<keyword evidence="6" id="KW-0325">Glycoprotein</keyword>
<reference evidence="9 10" key="1">
    <citation type="journal article" date="2019" name="Sci. Data">
        <title>Hybrid genome assembly and annotation of Danionella translucida.</title>
        <authorList>
            <person name="Kadobianskyi M."/>
            <person name="Schulze L."/>
            <person name="Schuelke M."/>
            <person name="Judkewitz B."/>
        </authorList>
    </citation>
    <scope>NUCLEOTIDE SEQUENCE [LARGE SCALE GENOMIC DNA]</scope>
    <source>
        <strain evidence="9 10">Bolton</strain>
    </source>
</reference>
<dbReference type="Proteomes" id="UP000316079">
    <property type="component" value="Unassembled WGS sequence"/>
</dbReference>
<dbReference type="InterPro" id="IPR001254">
    <property type="entry name" value="Trypsin_dom"/>
</dbReference>
<evidence type="ECO:0000256" key="1">
    <source>
        <dbReference type="ARBA" id="ARBA00022670"/>
    </source>
</evidence>
<name>A0A553N2F1_9TELE</name>
<dbReference type="GO" id="GO:0006508">
    <property type="term" value="P:proteolysis"/>
    <property type="evidence" value="ECO:0007669"/>
    <property type="project" value="UniProtKB-KW"/>
</dbReference>
<dbReference type="InterPro" id="IPR009003">
    <property type="entry name" value="Peptidase_S1_PA"/>
</dbReference>
<evidence type="ECO:0000256" key="6">
    <source>
        <dbReference type="ARBA" id="ARBA00023180"/>
    </source>
</evidence>
<dbReference type="PROSITE" id="PS00135">
    <property type="entry name" value="TRYPSIN_SER"/>
    <property type="match status" value="1"/>
</dbReference>
<accession>A0A553N2F1</accession>
<gene>
    <name evidence="9" type="ORF">DNTS_003884</name>
</gene>
<dbReference type="InterPro" id="IPR018114">
    <property type="entry name" value="TRYPSIN_HIS"/>
</dbReference>
<feature type="non-terminal residue" evidence="9">
    <location>
        <position position="1"/>
    </location>
</feature>
<dbReference type="PROSITE" id="PS00134">
    <property type="entry name" value="TRYPSIN_HIS"/>
    <property type="match status" value="1"/>
</dbReference>
<feature type="domain" description="Peptidase S1" evidence="8">
    <location>
        <begin position="10"/>
        <end position="241"/>
    </location>
</feature>
<dbReference type="Gene3D" id="2.40.10.10">
    <property type="entry name" value="Trypsin-like serine proteases"/>
    <property type="match status" value="2"/>
</dbReference>
<protein>
    <recommendedName>
        <fullName evidence="8">Peptidase S1 domain-containing protein</fullName>
    </recommendedName>
</protein>
<keyword evidence="2" id="KW-0732">Signal</keyword>
<evidence type="ECO:0000256" key="3">
    <source>
        <dbReference type="ARBA" id="ARBA00022801"/>
    </source>
</evidence>
<keyword evidence="1 7" id="KW-0645">Protease</keyword>
<keyword evidence="4 7" id="KW-0720">Serine protease</keyword>
<dbReference type="AlphaFoldDB" id="A0A553N2F1"/>
<dbReference type="OrthoDB" id="10002959at2759"/>
<evidence type="ECO:0000313" key="10">
    <source>
        <dbReference type="Proteomes" id="UP000316079"/>
    </source>
</evidence>
<sequence length="503" mass="54036">CGQAPLSTKIVGGINASAGAWPWQVSLHRSGSHFCGGSLINNLWVLSAAHCFSDTDPSLYMVYLGRHSQDLPNPNEVSRTVSQVIVHPSYNSNTVNNDIALLRLTSPVTFTNYIQPVCLAAEGSIFNTDTMWLTGWGDIDTNVPLPSPQILQEVDVPLVGNSMCNCVYNGSITDNMMCAGPQQGGRDTCQGDSGGPMVIKQGSAWVQAGVVSFGLGCAEPNIPGVYTRVSQYQTWIVLNVGTAGFLKFISTTPAPDENATCPTTTTLCGGPASLYQWMAYISHQGTPLCVGTLVSNQYVMTSASCFNGLLNLDGLTVTLTYVYWWDCSNNTVSTSVTNINFDNTVGNGIALLQLSSEMYEIPKLLPEMYNSIFGQGFQCSVLSFNPDLLSFQEIQTMIVECDPSETLNNVCTELVDFLQVDIGSPLICEAGGMKLQAGVWSGPSPFGVQKTNNTIFLSTIPFTNFLSNTLYSTSIFDGTDPLNPLSVTCILLLSLLGVIQALL</sequence>
<evidence type="ECO:0000259" key="8">
    <source>
        <dbReference type="PROSITE" id="PS50240"/>
    </source>
</evidence>
<evidence type="ECO:0000256" key="4">
    <source>
        <dbReference type="ARBA" id="ARBA00022825"/>
    </source>
</evidence>
<dbReference type="PANTHER" id="PTHR24253">
    <property type="entry name" value="TRANSMEMBRANE PROTEASE SERINE"/>
    <property type="match status" value="1"/>
</dbReference>
<dbReference type="InterPro" id="IPR033116">
    <property type="entry name" value="TRYPSIN_SER"/>
</dbReference>
<organism evidence="9 10">
    <name type="scientific">Danionella cerebrum</name>
    <dbReference type="NCBI Taxonomy" id="2873325"/>
    <lineage>
        <taxon>Eukaryota</taxon>
        <taxon>Metazoa</taxon>
        <taxon>Chordata</taxon>
        <taxon>Craniata</taxon>
        <taxon>Vertebrata</taxon>
        <taxon>Euteleostomi</taxon>
        <taxon>Actinopterygii</taxon>
        <taxon>Neopterygii</taxon>
        <taxon>Teleostei</taxon>
        <taxon>Ostariophysi</taxon>
        <taxon>Cypriniformes</taxon>
        <taxon>Danionidae</taxon>
        <taxon>Danioninae</taxon>
        <taxon>Danionella</taxon>
    </lineage>
</organism>
<dbReference type="PANTHER" id="PTHR24253:SF144">
    <property type="entry name" value="CHYMOTRYPSIN-LIKE PROTEASE CTRL-1-RELATED"/>
    <property type="match status" value="1"/>
</dbReference>
<comment type="caution">
    <text evidence="9">The sequence shown here is derived from an EMBL/GenBank/DDBJ whole genome shotgun (WGS) entry which is preliminary data.</text>
</comment>
<dbReference type="STRING" id="623744.A0A553N2F1"/>
<evidence type="ECO:0000256" key="7">
    <source>
        <dbReference type="RuleBase" id="RU363034"/>
    </source>
</evidence>
<dbReference type="FunFam" id="2.40.10.10:FF:000057">
    <property type="entry name" value="Zgc:100868"/>
    <property type="match status" value="1"/>
</dbReference>
<evidence type="ECO:0000256" key="5">
    <source>
        <dbReference type="ARBA" id="ARBA00023157"/>
    </source>
</evidence>
<keyword evidence="5" id="KW-1015">Disulfide bond</keyword>
<keyword evidence="10" id="KW-1185">Reference proteome</keyword>
<dbReference type="Pfam" id="PF00089">
    <property type="entry name" value="Trypsin"/>
    <property type="match status" value="2"/>
</dbReference>
<dbReference type="InterPro" id="IPR043504">
    <property type="entry name" value="Peptidase_S1_PA_chymotrypsin"/>
</dbReference>
<feature type="domain" description="Peptidase S1" evidence="8">
    <location>
        <begin position="267"/>
        <end position="471"/>
    </location>
</feature>
<evidence type="ECO:0000313" key="9">
    <source>
        <dbReference type="EMBL" id="TRY59601.1"/>
    </source>
</evidence>
<dbReference type="CDD" id="cd00190">
    <property type="entry name" value="Tryp_SPc"/>
    <property type="match status" value="1"/>
</dbReference>
<dbReference type="SMART" id="SM00020">
    <property type="entry name" value="Tryp_SPc"/>
    <property type="match status" value="1"/>
</dbReference>